<dbReference type="Proteomes" id="UP000694845">
    <property type="component" value="Unplaced"/>
</dbReference>
<name>A0A8B7YLH9_ACAPL</name>
<sequence length="218" mass="24978">MRRPSSLIVLCLMCAAALRSCVAVKFETLQELLGYHEQQQNPDYETTDEMVEEEFLSSVTTPAMVTHESPDVLPQGHHHSHLVEEGSGLEFDETAVLTTTPAATTALVQETQEPTTTRRITTCCRLGEEAGRKRHHCNPDNYLPRLLRDQQRGHNFKQTNKHPSKSRTQFDKCVSGVIRRLSDEFRTCCEEAYKRMWQTERGEDVHQGDRTHLLEIPF</sequence>
<dbReference type="AlphaFoldDB" id="A0A8B7YLH9"/>
<proteinExistence type="predicted"/>
<dbReference type="OMA" id="KRHHCNP"/>
<keyword evidence="2" id="KW-1185">Reference proteome</keyword>
<organism evidence="2 3">
    <name type="scientific">Acanthaster planci</name>
    <name type="common">Crown-of-thorns starfish</name>
    <dbReference type="NCBI Taxonomy" id="133434"/>
    <lineage>
        <taxon>Eukaryota</taxon>
        <taxon>Metazoa</taxon>
        <taxon>Echinodermata</taxon>
        <taxon>Eleutherozoa</taxon>
        <taxon>Asterozoa</taxon>
        <taxon>Asteroidea</taxon>
        <taxon>Valvatacea</taxon>
        <taxon>Valvatida</taxon>
        <taxon>Acanthasteridae</taxon>
        <taxon>Acanthaster</taxon>
    </lineage>
</organism>
<keyword evidence="1" id="KW-0732">Signal</keyword>
<protein>
    <submittedName>
        <fullName evidence="3">Uncharacterized protein LOC110980214</fullName>
    </submittedName>
</protein>
<accession>A0A8B7YLH9</accession>
<evidence type="ECO:0000313" key="2">
    <source>
        <dbReference type="Proteomes" id="UP000694845"/>
    </source>
</evidence>
<evidence type="ECO:0000313" key="3">
    <source>
        <dbReference type="RefSeq" id="XP_022092356.1"/>
    </source>
</evidence>
<evidence type="ECO:0000256" key="1">
    <source>
        <dbReference type="SAM" id="SignalP"/>
    </source>
</evidence>
<dbReference type="KEGG" id="aplc:110980214"/>
<feature type="chain" id="PRO_5034934265" evidence="1">
    <location>
        <begin position="24"/>
        <end position="218"/>
    </location>
</feature>
<dbReference type="RefSeq" id="XP_022092356.1">
    <property type="nucleotide sequence ID" value="XM_022236664.1"/>
</dbReference>
<dbReference type="OrthoDB" id="10464534at2759"/>
<feature type="signal peptide" evidence="1">
    <location>
        <begin position="1"/>
        <end position="23"/>
    </location>
</feature>
<dbReference type="GeneID" id="110980214"/>
<reference evidence="3" key="1">
    <citation type="submission" date="2025-08" db="UniProtKB">
        <authorList>
            <consortium name="RefSeq"/>
        </authorList>
    </citation>
    <scope>IDENTIFICATION</scope>
</reference>
<gene>
    <name evidence="3" type="primary">LOC110980214</name>
</gene>